<evidence type="ECO:0000313" key="3">
    <source>
        <dbReference type="Proteomes" id="UP001220324"/>
    </source>
</evidence>
<dbReference type="AlphaFoldDB" id="A0AAD6GGN8"/>
<proteinExistence type="predicted"/>
<keyword evidence="3" id="KW-1185">Reference proteome</keyword>
<protein>
    <submittedName>
        <fullName evidence="2">Uncharacterized protein</fullName>
    </submittedName>
</protein>
<evidence type="ECO:0000256" key="1">
    <source>
        <dbReference type="SAM" id="MobiDB-lite"/>
    </source>
</evidence>
<dbReference type="Proteomes" id="UP001220324">
    <property type="component" value="Unassembled WGS sequence"/>
</dbReference>
<sequence length="65" mass="6582">MGVGEVLRSSVRDDAIDMQGGPPAGFSGAGGQLLIPSILKNGNAVSPERFGARQDALTSSDPSIL</sequence>
<name>A0AAD6GGN8_9EURO</name>
<organism evidence="2 3">
    <name type="scientific">Penicillium frequentans</name>
    <dbReference type="NCBI Taxonomy" id="3151616"/>
    <lineage>
        <taxon>Eukaryota</taxon>
        <taxon>Fungi</taxon>
        <taxon>Dikarya</taxon>
        <taxon>Ascomycota</taxon>
        <taxon>Pezizomycotina</taxon>
        <taxon>Eurotiomycetes</taxon>
        <taxon>Eurotiomycetidae</taxon>
        <taxon>Eurotiales</taxon>
        <taxon>Aspergillaceae</taxon>
        <taxon>Penicillium</taxon>
    </lineage>
</organism>
<feature type="region of interest" description="Disordered" evidence="1">
    <location>
        <begin position="1"/>
        <end position="28"/>
    </location>
</feature>
<evidence type="ECO:0000313" key="2">
    <source>
        <dbReference type="EMBL" id="KAJ5546192.1"/>
    </source>
</evidence>
<accession>A0AAD6GGN8</accession>
<comment type="caution">
    <text evidence="2">The sequence shown here is derived from an EMBL/GenBank/DDBJ whole genome shotgun (WGS) entry which is preliminary data.</text>
</comment>
<dbReference type="EMBL" id="JAQIZZ010000003">
    <property type="protein sequence ID" value="KAJ5546192.1"/>
    <property type="molecule type" value="Genomic_DNA"/>
</dbReference>
<gene>
    <name evidence="2" type="ORF">N7494_003777</name>
</gene>
<reference evidence="2 3" key="1">
    <citation type="journal article" date="2023" name="IMA Fungus">
        <title>Comparative genomic study of the Penicillium genus elucidates a diverse pangenome and 15 lateral gene transfer events.</title>
        <authorList>
            <person name="Petersen C."/>
            <person name="Sorensen T."/>
            <person name="Nielsen M.R."/>
            <person name="Sondergaard T.E."/>
            <person name="Sorensen J.L."/>
            <person name="Fitzpatrick D.A."/>
            <person name="Frisvad J.C."/>
            <person name="Nielsen K.L."/>
        </authorList>
    </citation>
    <scope>NUCLEOTIDE SEQUENCE [LARGE SCALE GENOMIC DNA]</scope>
    <source>
        <strain evidence="2 3">IBT 35679</strain>
    </source>
</reference>